<dbReference type="InterPro" id="IPR003682">
    <property type="entry name" value="rRNA_ssu_MeTfrase_G"/>
</dbReference>
<dbReference type="Proteomes" id="UP000664122">
    <property type="component" value="Unassembled WGS sequence"/>
</dbReference>
<evidence type="ECO:0000256" key="4">
    <source>
        <dbReference type="ARBA" id="ARBA00022679"/>
    </source>
</evidence>
<comment type="caution">
    <text evidence="8">The sequence shown here is derived from an EMBL/GenBank/DDBJ whole genome shotgun (WGS) entry which is preliminary data.</text>
</comment>
<keyword evidence="4 6" id="KW-0808">Transferase</keyword>
<dbReference type="PANTHER" id="PTHR31760:SF0">
    <property type="entry name" value="S-ADENOSYL-L-METHIONINE-DEPENDENT METHYLTRANSFERASES SUPERFAMILY PROTEIN"/>
    <property type="match status" value="1"/>
</dbReference>
<feature type="binding site" evidence="6">
    <location>
        <position position="126"/>
    </location>
    <ligand>
        <name>S-adenosyl-L-methionine</name>
        <dbReference type="ChEBI" id="CHEBI:59789"/>
    </ligand>
</feature>
<keyword evidence="5 6" id="KW-0949">S-adenosyl-L-methionine</keyword>
<sequence>MRRDRPGGRFHERHGDKRDDDRAARPRPAAGTRRRSGAKSPSPVDVAAQQSEGRAWFLSHYDVSRETMQRLDIYVRLLTEWQARFNLVAPSTIGDVWRRHVADAMSLEARLPKFSQVVDLGSGGGLPALVIAACRPDAAVDMVESSHKKAAFLAAAQREMGVTGRVHPIRIETAGARIARADIVTARALAPLADLLAMVAPHISRETRCFFAKGRSHEQEIDAATAHWRFTMLIHRSALEDDSVILELADLAARAD</sequence>
<dbReference type="PANTHER" id="PTHR31760">
    <property type="entry name" value="S-ADENOSYL-L-METHIONINE-DEPENDENT METHYLTRANSFERASES SUPERFAMILY PROTEIN"/>
    <property type="match status" value="1"/>
</dbReference>
<dbReference type="AlphaFoldDB" id="A0A939FZ74"/>
<dbReference type="RefSeq" id="WP_207259203.1">
    <property type="nucleotide sequence ID" value="NZ_JAFMPP010000019.1"/>
</dbReference>
<evidence type="ECO:0000256" key="6">
    <source>
        <dbReference type="HAMAP-Rule" id="MF_00074"/>
    </source>
</evidence>
<evidence type="ECO:0000313" key="8">
    <source>
        <dbReference type="EMBL" id="MBO0664290.1"/>
    </source>
</evidence>
<reference evidence="8" key="1">
    <citation type="submission" date="2021-03" db="EMBL/GenBank/DDBJ databases">
        <title>Whole genome sequence of Jiella sp. CQZ9-1.</title>
        <authorList>
            <person name="Tuo L."/>
        </authorList>
    </citation>
    <scope>NUCLEOTIDE SEQUENCE</scope>
    <source>
        <strain evidence="8">CQZ9-1</strain>
    </source>
</reference>
<evidence type="ECO:0000256" key="5">
    <source>
        <dbReference type="ARBA" id="ARBA00022691"/>
    </source>
</evidence>
<accession>A0A939FZ74</accession>
<dbReference type="HAMAP" id="MF_00074">
    <property type="entry name" value="16SrRNA_methyltr_G"/>
    <property type="match status" value="1"/>
</dbReference>
<feature type="binding site" evidence="6">
    <location>
        <begin position="171"/>
        <end position="172"/>
    </location>
    <ligand>
        <name>S-adenosyl-L-methionine</name>
        <dbReference type="ChEBI" id="CHEBI:59789"/>
    </ligand>
</feature>
<evidence type="ECO:0000256" key="3">
    <source>
        <dbReference type="ARBA" id="ARBA00022603"/>
    </source>
</evidence>
<dbReference type="NCBIfam" id="TIGR00138">
    <property type="entry name" value="rsmG_gidB"/>
    <property type="match status" value="1"/>
</dbReference>
<comment type="similarity">
    <text evidence="6">Belongs to the methyltransferase superfamily. RNA methyltransferase RsmG family.</text>
</comment>
<dbReference type="GO" id="GO:0070043">
    <property type="term" value="F:rRNA (guanine-N7-)-methyltransferase activity"/>
    <property type="evidence" value="ECO:0007669"/>
    <property type="project" value="UniProtKB-UniRule"/>
</dbReference>
<organism evidence="8 9">
    <name type="scientific">Jiella flava</name>
    <dbReference type="NCBI Taxonomy" id="2816857"/>
    <lineage>
        <taxon>Bacteria</taxon>
        <taxon>Pseudomonadati</taxon>
        <taxon>Pseudomonadota</taxon>
        <taxon>Alphaproteobacteria</taxon>
        <taxon>Hyphomicrobiales</taxon>
        <taxon>Aurantimonadaceae</taxon>
        <taxon>Jiella</taxon>
    </lineage>
</organism>
<keyword evidence="9" id="KW-1185">Reference proteome</keyword>
<keyword evidence="1 6" id="KW-0963">Cytoplasm</keyword>
<evidence type="ECO:0000313" key="9">
    <source>
        <dbReference type="Proteomes" id="UP000664122"/>
    </source>
</evidence>
<name>A0A939FZ74_9HYPH</name>
<feature type="compositionally biased region" description="Basic and acidic residues" evidence="7">
    <location>
        <begin position="1"/>
        <end position="24"/>
    </location>
</feature>
<evidence type="ECO:0000256" key="2">
    <source>
        <dbReference type="ARBA" id="ARBA00022552"/>
    </source>
</evidence>
<feature type="binding site" evidence="6">
    <location>
        <position position="187"/>
    </location>
    <ligand>
        <name>S-adenosyl-L-methionine</name>
        <dbReference type="ChEBI" id="CHEBI:59789"/>
    </ligand>
</feature>
<keyword evidence="2 6" id="KW-0698">rRNA processing</keyword>
<comment type="subcellular location">
    <subcellularLocation>
        <location evidence="6">Cytoplasm</location>
    </subcellularLocation>
</comment>
<evidence type="ECO:0000256" key="1">
    <source>
        <dbReference type="ARBA" id="ARBA00022490"/>
    </source>
</evidence>
<evidence type="ECO:0000256" key="7">
    <source>
        <dbReference type="SAM" id="MobiDB-lite"/>
    </source>
</evidence>
<dbReference type="EC" id="2.1.1.170" evidence="6"/>
<feature type="binding site" evidence="6">
    <location>
        <position position="121"/>
    </location>
    <ligand>
        <name>S-adenosyl-L-methionine</name>
        <dbReference type="ChEBI" id="CHEBI:59789"/>
    </ligand>
</feature>
<keyword evidence="3 6" id="KW-0489">Methyltransferase</keyword>
<feature type="binding site" evidence="6">
    <location>
        <begin position="144"/>
        <end position="146"/>
    </location>
    <ligand>
        <name>S-adenosyl-L-methionine</name>
        <dbReference type="ChEBI" id="CHEBI:59789"/>
    </ligand>
</feature>
<comment type="function">
    <text evidence="6">Specifically methylates the N7 position of guanine in position 527 of 16S rRNA.</text>
</comment>
<gene>
    <name evidence="6 8" type="primary">rsmG</name>
    <name evidence="8" type="ORF">J1C48_17045</name>
</gene>
<dbReference type="EMBL" id="JAFMPP010000019">
    <property type="protein sequence ID" value="MBO0664290.1"/>
    <property type="molecule type" value="Genomic_DNA"/>
</dbReference>
<dbReference type="Pfam" id="PF02527">
    <property type="entry name" value="GidB"/>
    <property type="match status" value="1"/>
</dbReference>
<dbReference type="GO" id="GO:0005829">
    <property type="term" value="C:cytosol"/>
    <property type="evidence" value="ECO:0007669"/>
    <property type="project" value="TreeGrafter"/>
</dbReference>
<protein>
    <recommendedName>
        <fullName evidence="6">Ribosomal RNA small subunit methyltransferase G</fullName>
        <ecNumber evidence="6">2.1.1.170</ecNumber>
    </recommendedName>
    <alternativeName>
        <fullName evidence="6">16S rRNA 7-methylguanosine methyltransferase</fullName>
        <shortName evidence="6">16S rRNA m7G methyltransferase</shortName>
    </alternativeName>
</protein>
<comment type="catalytic activity">
    <reaction evidence="6">
        <text>guanosine(527) in 16S rRNA + S-adenosyl-L-methionine = N(7)-methylguanosine(527) in 16S rRNA + S-adenosyl-L-homocysteine</text>
        <dbReference type="Rhea" id="RHEA:42732"/>
        <dbReference type="Rhea" id="RHEA-COMP:10209"/>
        <dbReference type="Rhea" id="RHEA-COMP:10210"/>
        <dbReference type="ChEBI" id="CHEBI:57856"/>
        <dbReference type="ChEBI" id="CHEBI:59789"/>
        <dbReference type="ChEBI" id="CHEBI:74269"/>
        <dbReference type="ChEBI" id="CHEBI:74480"/>
        <dbReference type="EC" id="2.1.1.170"/>
    </reaction>
</comment>
<feature type="region of interest" description="Disordered" evidence="7">
    <location>
        <begin position="1"/>
        <end position="44"/>
    </location>
</feature>
<dbReference type="InterPro" id="IPR029063">
    <property type="entry name" value="SAM-dependent_MTases_sf"/>
</dbReference>
<proteinExistence type="inferred from homology"/>
<dbReference type="SUPFAM" id="SSF53335">
    <property type="entry name" value="S-adenosyl-L-methionine-dependent methyltransferases"/>
    <property type="match status" value="1"/>
</dbReference>
<dbReference type="Gene3D" id="3.40.50.150">
    <property type="entry name" value="Vaccinia Virus protein VP39"/>
    <property type="match status" value="1"/>
</dbReference>